<dbReference type="Pfam" id="PF07985">
    <property type="entry name" value="SRR1"/>
    <property type="match status" value="1"/>
</dbReference>
<proteinExistence type="predicted"/>
<sequence length="362" mass="41978">MAAINQHQAEASEPQPPLLDYACTQWRASSQSVADLYHSGAKLWKKSDLEDIERQLEQSYDLNRFTLRAIDDKEVQIKNPMFGVERPIWRPYVKFYDYWSLTLTRPTEKPERPAELSHCSYNISWRNTVDHDFRGDIEDWQDLYETRRQLWNASITCKLLKAKLSKLLFEGQHLHSQKISKVLCFALGDFALTHYFQGDSSPDVNSAHPMTQHLMALTIAAEIRKYNPDVRLITQDPQYRDCTASFLREKGFEVKGRFGASAFAELDDESLVITAYPAAPIRQIVADFARPAMIISTYWDHRRTMNSDNKPFIDVDSPRTKEMWLAYDKCELPTAEVERDLMEGVRNLFIFARKDSTVLPLP</sequence>
<name>A0A0B7KFW6_BIOOC</name>
<feature type="domain" description="SRR1-like" evidence="1">
    <location>
        <begin position="173"/>
        <end position="304"/>
    </location>
</feature>
<protein>
    <recommendedName>
        <fullName evidence="1">SRR1-like domain-containing protein</fullName>
    </recommendedName>
</protein>
<dbReference type="PANTHER" id="PTHR42080">
    <property type="entry name" value="SRR1 DOMAIN-CONTAINING PROTEIN"/>
    <property type="match status" value="1"/>
</dbReference>
<gene>
    <name evidence="2" type="ORF">BN869_000010375_1</name>
</gene>
<reference evidence="2" key="1">
    <citation type="submission" date="2015-01" db="EMBL/GenBank/DDBJ databases">
        <authorList>
            <person name="Durling Mikael"/>
        </authorList>
    </citation>
    <scope>NUCLEOTIDE SEQUENCE</scope>
</reference>
<dbReference type="EMBL" id="CDPU01000041">
    <property type="protein sequence ID" value="CEO54317.1"/>
    <property type="molecule type" value="Genomic_DNA"/>
</dbReference>
<dbReference type="InterPro" id="IPR012942">
    <property type="entry name" value="SRR1-like"/>
</dbReference>
<evidence type="ECO:0000313" key="2">
    <source>
        <dbReference type="EMBL" id="CEO54317.1"/>
    </source>
</evidence>
<accession>A0A0B7KFW6</accession>
<organism evidence="2">
    <name type="scientific">Bionectria ochroleuca</name>
    <name type="common">Gliocladium roseum</name>
    <dbReference type="NCBI Taxonomy" id="29856"/>
    <lineage>
        <taxon>Eukaryota</taxon>
        <taxon>Fungi</taxon>
        <taxon>Dikarya</taxon>
        <taxon>Ascomycota</taxon>
        <taxon>Pezizomycotina</taxon>
        <taxon>Sordariomycetes</taxon>
        <taxon>Hypocreomycetidae</taxon>
        <taxon>Hypocreales</taxon>
        <taxon>Bionectriaceae</taxon>
        <taxon>Clonostachys</taxon>
    </lineage>
</organism>
<dbReference type="PANTHER" id="PTHR42080:SF1">
    <property type="entry name" value="SRR1-LIKE DOMAIN-CONTAINING PROTEIN"/>
    <property type="match status" value="1"/>
</dbReference>
<evidence type="ECO:0000259" key="1">
    <source>
        <dbReference type="Pfam" id="PF07985"/>
    </source>
</evidence>
<dbReference type="AlphaFoldDB" id="A0A0B7KFW6"/>